<keyword evidence="2" id="KW-0521">NADP</keyword>
<comment type="similarity">
    <text evidence="1">Belongs to the short-chain dehydrogenases/reductases (SDR) family.</text>
</comment>
<evidence type="ECO:0000256" key="2">
    <source>
        <dbReference type="ARBA" id="ARBA00022857"/>
    </source>
</evidence>
<reference evidence="5" key="1">
    <citation type="journal article" date="2017" name="Nat. Microbiol.">
        <title>Global analysis of biosynthetic gene clusters reveals vast potential of secondary metabolite production in Penicillium species.</title>
        <authorList>
            <person name="Nielsen J.C."/>
            <person name="Grijseels S."/>
            <person name="Prigent S."/>
            <person name="Ji B."/>
            <person name="Dainat J."/>
            <person name="Nielsen K.F."/>
            <person name="Frisvad J.C."/>
            <person name="Workman M."/>
            <person name="Nielsen J."/>
        </authorList>
    </citation>
    <scope>NUCLEOTIDE SEQUENCE [LARGE SCALE GENOMIC DNA]</scope>
    <source>
        <strain evidence="5">IBT 31321</strain>
    </source>
</reference>
<dbReference type="PANTHER" id="PTHR43618:SF18">
    <property type="entry name" value="SHORT CHAIN DEHYDROGENASE_REDUCTASE FAMILY (AFU_ORTHOLOGUE AFUA_5G12480)"/>
    <property type="match status" value="1"/>
</dbReference>
<keyword evidence="3" id="KW-0560">Oxidoreductase</keyword>
<dbReference type="STRING" id="36646.A0A1V6UZ55"/>
<evidence type="ECO:0008006" key="6">
    <source>
        <dbReference type="Google" id="ProtNLM"/>
    </source>
</evidence>
<proteinExistence type="inferred from homology"/>
<name>A0A1V6UZ55_9EURO</name>
<dbReference type="Proteomes" id="UP000191500">
    <property type="component" value="Unassembled WGS sequence"/>
</dbReference>
<dbReference type="SUPFAM" id="SSF51735">
    <property type="entry name" value="NAD(P)-binding Rossmann-fold domains"/>
    <property type="match status" value="1"/>
</dbReference>
<dbReference type="PANTHER" id="PTHR43618">
    <property type="entry name" value="7-ALPHA-HYDROXYSTEROID DEHYDROGENASE"/>
    <property type="match status" value="1"/>
</dbReference>
<evidence type="ECO:0000256" key="3">
    <source>
        <dbReference type="ARBA" id="ARBA00023002"/>
    </source>
</evidence>
<evidence type="ECO:0000313" key="4">
    <source>
        <dbReference type="EMBL" id="OQE43692.1"/>
    </source>
</evidence>
<gene>
    <name evidence="4" type="ORF">PENCOP_c003G02368</name>
</gene>
<protein>
    <recommendedName>
        <fullName evidence="6">Ketoreductase (KR) domain-containing protein</fullName>
    </recommendedName>
</protein>
<evidence type="ECO:0000256" key="1">
    <source>
        <dbReference type="ARBA" id="ARBA00006484"/>
    </source>
</evidence>
<keyword evidence="5" id="KW-1185">Reference proteome</keyword>
<dbReference type="InterPro" id="IPR052178">
    <property type="entry name" value="Sec_Metab_Biosynth_SDR"/>
</dbReference>
<dbReference type="InterPro" id="IPR036291">
    <property type="entry name" value="NAD(P)-bd_dom_sf"/>
</dbReference>
<accession>A0A1V6UZ55</accession>
<dbReference type="AlphaFoldDB" id="A0A1V6UZ55"/>
<comment type="caution">
    <text evidence="4">The sequence shown here is derived from an EMBL/GenBank/DDBJ whole genome shotgun (WGS) entry which is preliminary data.</text>
</comment>
<dbReference type="Pfam" id="PF00106">
    <property type="entry name" value="adh_short"/>
    <property type="match status" value="1"/>
</dbReference>
<evidence type="ECO:0000313" key="5">
    <source>
        <dbReference type="Proteomes" id="UP000191500"/>
    </source>
</evidence>
<dbReference type="GO" id="GO:0016491">
    <property type="term" value="F:oxidoreductase activity"/>
    <property type="evidence" value="ECO:0007669"/>
    <property type="project" value="UniProtKB-KW"/>
</dbReference>
<dbReference type="EMBL" id="MDDG01000003">
    <property type="protein sequence ID" value="OQE43692.1"/>
    <property type="molecule type" value="Genomic_DNA"/>
</dbReference>
<organism evidence="4 5">
    <name type="scientific">Penicillium coprophilum</name>
    <dbReference type="NCBI Taxonomy" id="36646"/>
    <lineage>
        <taxon>Eukaryota</taxon>
        <taxon>Fungi</taxon>
        <taxon>Dikarya</taxon>
        <taxon>Ascomycota</taxon>
        <taxon>Pezizomycotina</taxon>
        <taxon>Eurotiomycetes</taxon>
        <taxon>Eurotiomycetidae</taxon>
        <taxon>Eurotiales</taxon>
        <taxon>Aspergillaceae</taxon>
        <taxon>Penicillium</taxon>
    </lineage>
</organism>
<sequence>MAQALEANGAKVYIIGRRKDKLDEAAATALYGNIFPLQCDVTTKSSLQSVATHIAAVTGYVNLVIANSGIQGPNYNELLPDKDRKIHNRQEVHRALWGPSMEQLAEGYKVNVIGVYYTAIAF</sequence>
<dbReference type="InterPro" id="IPR002347">
    <property type="entry name" value="SDR_fam"/>
</dbReference>
<dbReference type="Gene3D" id="3.40.50.720">
    <property type="entry name" value="NAD(P)-binding Rossmann-like Domain"/>
    <property type="match status" value="1"/>
</dbReference>